<keyword evidence="2" id="KW-1133">Transmembrane helix</keyword>
<dbReference type="InterPro" id="IPR046240">
    <property type="entry name" value="DUF6273"/>
</dbReference>
<dbReference type="EMBL" id="ABYI02000031">
    <property type="protein sequence ID" value="EEG73148.1"/>
    <property type="molecule type" value="Genomic_DNA"/>
</dbReference>
<dbReference type="Pfam" id="PF09479">
    <property type="entry name" value="Flg_new"/>
    <property type="match status" value="1"/>
</dbReference>
<keyword evidence="2" id="KW-0812">Transmembrane</keyword>
<dbReference type="InterPro" id="IPR042229">
    <property type="entry name" value="Listeria/Bacterioides_rpt_sf"/>
</dbReference>
<reference evidence="5" key="1">
    <citation type="submission" date="2009-02" db="EMBL/GenBank/DDBJ databases">
        <authorList>
            <person name="Fulton L."/>
            <person name="Clifton S."/>
            <person name="Fulton B."/>
            <person name="Xu J."/>
            <person name="Minx P."/>
            <person name="Pepin K.H."/>
            <person name="Johnson M."/>
            <person name="Bhonagiri V."/>
            <person name="Nash W.E."/>
            <person name="Mardis E.R."/>
            <person name="Wilson R.K."/>
        </authorList>
    </citation>
    <scope>NUCLEOTIDE SEQUENCE [LARGE SCALE GENOMIC DNA]</scope>
    <source>
        <strain evidence="5">DSM 15053</strain>
    </source>
</reference>
<reference evidence="5" key="2">
    <citation type="submission" date="2013-06" db="EMBL/GenBank/DDBJ databases">
        <title>Draft genome sequence of Clostridium hylemonae (DSM 15053).</title>
        <authorList>
            <person name="Sudarsanam P."/>
            <person name="Ley R."/>
            <person name="Guruge J."/>
            <person name="Turnbaugh P.J."/>
            <person name="Mahowald M."/>
            <person name="Liep D."/>
            <person name="Gordon J."/>
        </authorList>
    </citation>
    <scope>NUCLEOTIDE SEQUENCE</scope>
    <source>
        <strain evidence="5">DSM 15053</strain>
    </source>
</reference>
<name>C0C3Z0_9FIRM</name>
<dbReference type="RefSeq" id="WP_006444161.1">
    <property type="nucleotide sequence ID" value="NZ_CP036524.1"/>
</dbReference>
<sequence>MKKMRKSFWALLLAVMMLYPLMPAAVSAEGTDDSPSHCPAHTAHDDTCGYAEAKDALPCTFAHQHDDTCGWDKTQDAVPCAVEAAHVHDSGCGFSKAVAGSPCTHSCNLCSVSADAAAPTSDIGIPGGVKGTEGGTTPACRHIYFGGVVKTDVMNGNRDGEYSDQILWRVLENSSSEMVLLAEYYPAWRRFAPAAGNNNYRDSDIRRWLTGRTVTGNTREFLGNFTDAELAAINRQRAFDSGTGEAAASVTSDASGDYFWLPSSEEVKGTWFSGGNADRRAPVYADPSKGANWWLRSPGGSKYNNAAYVNLDGGVDDDGESISNYFGVRPAFKLRLSSVLFPSAAVGGKSVNVGDGFIDAGTPAGDWKLTILDSDTDNLNLTRAYVDTENVIPGTAAKITFEGAKTGGDKVVSCVLLDSDGNVTHYARLSDKESGSASITIPADLPAGSYTLRVYNEQLGGDKQTDYASTPKDIPLEVAIPTAYQHIYFGDVQRTDKDDHGNRDGEYTDQILWRVLDNSNGELMMMPEFFPAYRMFTYPDGGNNYATSDIRSWLNGDAAVMSTSREFLNNFTAAELSAINKQRVYDKDGVATETVTADNDGDFFWLLSRSEAENEKYFPSGHADRRARIYARPSDSSEWSLRTPLSESSLFAHMVNADGGTGWSKITTSPTAIRPAFKLRLSSVLFPSAAEGGKSVNVGDGFIDAGAPAGDWKLTILDNDTGNLSLTNADAGEKTVSPGDTVEITFAGAKIGGGKVVSCVLADESGKVTHYAKLSDKESGSALLSIPADLPPALYTLQVYNEQLSGGKKTDYASRPVNIPLTVKENTPAATYTVTFISGSTTVKEVPGIQPNQTVGSEWPDTPFKSGNTFGGWFTGQNGAGIQYTKTTPINGDVTLYAKWTPVSGPTYSYRTLTDPITRVKVSGSFTSNAVLAVKKSSLHEKGSYAACGDIRERQNGGGLIVLHDISLSSGKYIGGLIVEIPVGSKHNGREVLMIHCKDKVLERRTVKVENGVAKGSFFSLSPFAVAVPPSGTAAINASTASQTGDTANLLPWLLTMLSVLAGCALLLLYRKRNTKD</sequence>
<gene>
    <name evidence="5" type="ORF">CLOHYLEM_06803</name>
</gene>
<feature type="domain" description="DUF6273" evidence="4">
    <location>
        <begin position="177"/>
        <end position="335"/>
    </location>
</feature>
<accession>C0C3Z0</accession>
<dbReference type="OrthoDB" id="2068474at2"/>
<keyword evidence="6" id="KW-1185">Reference proteome</keyword>
<keyword evidence="2" id="KW-0472">Membrane</keyword>
<keyword evidence="3" id="KW-0732">Signal</keyword>
<comment type="subcellular location">
    <subcellularLocation>
        <location evidence="1">Cell envelope</location>
    </subcellularLocation>
</comment>
<evidence type="ECO:0000313" key="6">
    <source>
        <dbReference type="Proteomes" id="UP000004893"/>
    </source>
</evidence>
<dbReference type="STRING" id="553973.CLOHYLEM_06803"/>
<dbReference type="Gene3D" id="2.60.40.4270">
    <property type="entry name" value="Listeria-Bacteroides repeat domain"/>
    <property type="match status" value="1"/>
</dbReference>
<evidence type="ECO:0000256" key="2">
    <source>
        <dbReference type="SAM" id="Phobius"/>
    </source>
</evidence>
<evidence type="ECO:0000259" key="4">
    <source>
        <dbReference type="Pfam" id="PF19789"/>
    </source>
</evidence>
<dbReference type="eggNOG" id="COG2247">
    <property type="taxonomic scope" value="Bacteria"/>
</dbReference>
<feature type="chain" id="PRO_5030166734" evidence="3">
    <location>
        <begin position="29"/>
        <end position="1077"/>
    </location>
</feature>
<dbReference type="Pfam" id="PF19789">
    <property type="entry name" value="DUF6273"/>
    <property type="match status" value="2"/>
</dbReference>
<comment type="caution">
    <text evidence="5">The sequence shown here is derived from an EMBL/GenBank/DDBJ whole genome shotgun (WGS) entry which is preliminary data.</text>
</comment>
<evidence type="ECO:0000256" key="1">
    <source>
        <dbReference type="ARBA" id="ARBA00004196"/>
    </source>
</evidence>
<proteinExistence type="predicted"/>
<dbReference type="NCBIfam" id="TIGR02543">
    <property type="entry name" value="List_Bact_rpt"/>
    <property type="match status" value="1"/>
</dbReference>
<feature type="transmembrane region" description="Helical" evidence="2">
    <location>
        <begin position="1050"/>
        <end position="1070"/>
    </location>
</feature>
<evidence type="ECO:0000313" key="5">
    <source>
        <dbReference type="EMBL" id="EEG73148.1"/>
    </source>
</evidence>
<feature type="signal peptide" evidence="3">
    <location>
        <begin position="1"/>
        <end position="28"/>
    </location>
</feature>
<feature type="domain" description="DUF6273" evidence="4">
    <location>
        <begin position="541"/>
        <end position="680"/>
    </location>
</feature>
<evidence type="ECO:0000256" key="3">
    <source>
        <dbReference type="SAM" id="SignalP"/>
    </source>
</evidence>
<dbReference type="HOGENOM" id="CLU_286635_0_0_9"/>
<organism evidence="5 6">
    <name type="scientific">[Clostridium] hylemonae DSM 15053</name>
    <dbReference type="NCBI Taxonomy" id="553973"/>
    <lineage>
        <taxon>Bacteria</taxon>
        <taxon>Bacillati</taxon>
        <taxon>Bacillota</taxon>
        <taxon>Clostridia</taxon>
        <taxon>Lachnospirales</taxon>
        <taxon>Lachnospiraceae</taxon>
    </lineage>
</organism>
<dbReference type="AlphaFoldDB" id="C0C3Z0"/>
<dbReference type="Proteomes" id="UP000004893">
    <property type="component" value="Unassembled WGS sequence"/>
</dbReference>
<dbReference type="GO" id="GO:0030313">
    <property type="term" value="C:cell envelope"/>
    <property type="evidence" value="ECO:0007669"/>
    <property type="project" value="UniProtKB-SubCell"/>
</dbReference>
<protein>
    <submittedName>
        <fullName evidence="5">Repeat protein</fullName>
    </submittedName>
</protein>
<dbReference type="InterPro" id="IPR013378">
    <property type="entry name" value="InlB-like_B-rpt"/>
</dbReference>